<dbReference type="EMBL" id="REGC01000001">
    <property type="protein sequence ID" value="RMB64429.1"/>
    <property type="molecule type" value="Genomic_DNA"/>
</dbReference>
<dbReference type="OrthoDB" id="4428077at2"/>
<dbReference type="RefSeq" id="WP_121910759.1">
    <property type="nucleotide sequence ID" value="NZ_CP068291.1"/>
</dbReference>
<evidence type="ECO:0000256" key="1">
    <source>
        <dbReference type="SAM" id="Phobius"/>
    </source>
</evidence>
<accession>A0A3M0GUB0</accession>
<evidence type="ECO:0000313" key="4">
    <source>
        <dbReference type="Proteomes" id="UP000270649"/>
    </source>
</evidence>
<protein>
    <submittedName>
        <fullName evidence="3">Prepilin peptidase</fullName>
    </submittedName>
</protein>
<proteinExistence type="predicted"/>
<gene>
    <name evidence="3" type="ORF">D9543_01245</name>
</gene>
<evidence type="ECO:0000259" key="2">
    <source>
        <dbReference type="Pfam" id="PF01478"/>
    </source>
</evidence>
<dbReference type="AlphaFoldDB" id="A0A3M0GUB0"/>
<organism evidence="3 4">
    <name type="scientific">Corynebacterium macginleyi</name>
    <dbReference type="NCBI Taxonomy" id="38290"/>
    <lineage>
        <taxon>Bacteria</taxon>
        <taxon>Bacillati</taxon>
        <taxon>Actinomycetota</taxon>
        <taxon>Actinomycetes</taxon>
        <taxon>Mycobacteriales</taxon>
        <taxon>Corynebacteriaceae</taxon>
        <taxon>Corynebacterium</taxon>
    </lineage>
</organism>
<keyword evidence="1" id="KW-0472">Membrane</keyword>
<comment type="caution">
    <text evidence="3">The sequence shown here is derived from an EMBL/GenBank/DDBJ whole genome shotgun (WGS) entry which is preliminary data.</text>
</comment>
<dbReference type="GeneID" id="92746049"/>
<feature type="transmembrane region" description="Helical" evidence="1">
    <location>
        <begin position="70"/>
        <end position="101"/>
    </location>
</feature>
<name>A0A3M0GUB0_9CORY</name>
<dbReference type="Pfam" id="PF01478">
    <property type="entry name" value="Peptidase_A24"/>
    <property type="match status" value="1"/>
</dbReference>
<dbReference type="Gene3D" id="1.20.120.1220">
    <property type="match status" value="1"/>
</dbReference>
<keyword evidence="1" id="KW-0812">Transmembrane</keyword>
<evidence type="ECO:0000313" key="3">
    <source>
        <dbReference type="EMBL" id="RMB64429.1"/>
    </source>
</evidence>
<sequence length="146" mass="14975">MGIFGGIIYGLWAAALSWWDIRERRLPDVLTIPAAVLSVTFVNWGGLFWPLLYLLVALRGAGIGGGDIKLAFPLGMLVGAMAGPLAVIIACGGAAGLTLLASGVARGKDNLPHGPSMLVSAGLVMALYTLFEGEANILGCPVVPCG</sequence>
<feature type="domain" description="Prepilin type IV endopeptidase peptidase" evidence="2">
    <location>
        <begin position="8"/>
        <end position="95"/>
    </location>
</feature>
<feature type="transmembrane region" description="Helical" evidence="1">
    <location>
        <begin position="113"/>
        <end position="131"/>
    </location>
</feature>
<dbReference type="GO" id="GO:0016020">
    <property type="term" value="C:membrane"/>
    <property type="evidence" value="ECO:0007669"/>
    <property type="project" value="InterPro"/>
</dbReference>
<dbReference type="GO" id="GO:0004190">
    <property type="term" value="F:aspartic-type endopeptidase activity"/>
    <property type="evidence" value="ECO:0007669"/>
    <property type="project" value="InterPro"/>
</dbReference>
<reference evidence="3 4" key="1">
    <citation type="submission" date="2018-10" db="EMBL/GenBank/DDBJ databases">
        <title>Corynebacterium macginleyi genome sequencing and assembly of the type strain and two clinical samples.</title>
        <authorList>
            <person name="Bernier A.-M."/>
            <person name="Bernard K."/>
        </authorList>
    </citation>
    <scope>NUCLEOTIDE SEQUENCE [LARGE SCALE GENOMIC DNA]</scope>
    <source>
        <strain evidence="3 4">NML 120205</strain>
    </source>
</reference>
<dbReference type="Proteomes" id="UP000270649">
    <property type="component" value="Unassembled WGS sequence"/>
</dbReference>
<keyword evidence="1" id="KW-1133">Transmembrane helix</keyword>
<feature type="transmembrane region" description="Helical" evidence="1">
    <location>
        <begin position="32"/>
        <end position="58"/>
    </location>
</feature>
<dbReference type="InterPro" id="IPR000045">
    <property type="entry name" value="Prepilin_IV_endopep_pep"/>
</dbReference>